<dbReference type="AlphaFoldDB" id="A0A804KSD6"/>
<keyword evidence="2" id="KW-1185">Reference proteome</keyword>
<evidence type="ECO:0000313" key="1">
    <source>
        <dbReference type="EnsemblPlants" id="Ma10_p03960.1"/>
    </source>
</evidence>
<organism evidence="1 2">
    <name type="scientific">Musa acuminata subsp. malaccensis</name>
    <name type="common">Wild banana</name>
    <name type="synonym">Musa malaccensis</name>
    <dbReference type="NCBI Taxonomy" id="214687"/>
    <lineage>
        <taxon>Eukaryota</taxon>
        <taxon>Viridiplantae</taxon>
        <taxon>Streptophyta</taxon>
        <taxon>Embryophyta</taxon>
        <taxon>Tracheophyta</taxon>
        <taxon>Spermatophyta</taxon>
        <taxon>Magnoliopsida</taxon>
        <taxon>Liliopsida</taxon>
        <taxon>Zingiberales</taxon>
        <taxon>Musaceae</taxon>
        <taxon>Musa</taxon>
    </lineage>
</organism>
<dbReference type="OMA" id="EGPYQVY"/>
<dbReference type="EnsemblPlants" id="Ma10_t03960.1">
    <property type="protein sequence ID" value="Ma10_p03960.1"/>
    <property type="gene ID" value="Ma10_g03960"/>
</dbReference>
<reference evidence="1" key="1">
    <citation type="submission" date="2021-05" db="UniProtKB">
        <authorList>
            <consortium name="EnsemblPlants"/>
        </authorList>
    </citation>
    <scope>IDENTIFICATION</scope>
    <source>
        <strain evidence="1">subsp. malaccensis</strain>
    </source>
</reference>
<evidence type="ECO:0000313" key="2">
    <source>
        <dbReference type="Proteomes" id="UP000012960"/>
    </source>
</evidence>
<dbReference type="Proteomes" id="UP000012960">
    <property type="component" value="Unplaced"/>
</dbReference>
<accession>A0A804KSD6</accession>
<dbReference type="InParanoid" id="A0A804KSD6"/>
<evidence type="ECO:0008006" key="3">
    <source>
        <dbReference type="Google" id="ProtNLM"/>
    </source>
</evidence>
<proteinExistence type="predicted"/>
<dbReference type="Gramene" id="Ma10_t03960.1">
    <property type="protein sequence ID" value="Ma10_p03960.1"/>
    <property type="gene ID" value="Ma10_g03960"/>
</dbReference>
<name>A0A804KSD6_MUSAM</name>
<sequence length="57" mass="6601">MVEVSDLTQARGKLAPNWEGPYQVYDVVQEGTYRLETIEGNPLLRTWNTANLKKFYP</sequence>
<protein>
    <recommendedName>
        <fullName evidence="3">Gag-pol polyprotein</fullName>
    </recommendedName>
</protein>